<feature type="coiled-coil region" evidence="3">
    <location>
        <begin position="152"/>
        <end position="179"/>
    </location>
</feature>
<dbReference type="Proteomes" id="UP001595904">
    <property type="component" value="Unassembled WGS sequence"/>
</dbReference>
<dbReference type="Pfam" id="PF13426">
    <property type="entry name" value="PAS_9"/>
    <property type="match status" value="1"/>
</dbReference>
<evidence type="ECO:0000256" key="1">
    <source>
        <dbReference type="ARBA" id="ARBA00000085"/>
    </source>
</evidence>
<dbReference type="Pfam" id="PF02518">
    <property type="entry name" value="HATPase_c"/>
    <property type="match status" value="1"/>
</dbReference>
<dbReference type="PROSITE" id="PS50109">
    <property type="entry name" value="HIS_KIN"/>
    <property type="match status" value="1"/>
</dbReference>
<comment type="caution">
    <text evidence="6">The sequence shown here is derived from an EMBL/GenBank/DDBJ whole genome shotgun (WGS) entry which is preliminary data.</text>
</comment>
<organism evidence="6 7">
    <name type="scientific">Steroidobacter flavus</name>
    <dbReference type="NCBI Taxonomy" id="1842136"/>
    <lineage>
        <taxon>Bacteria</taxon>
        <taxon>Pseudomonadati</taxon>
        <taxon>Pseudomonadota</taxon>
        <taxon>Gammaproteobacteria</taxon>
        <taxon>Steroidobacterales</taxon>
        <taxon>Steroidobacteraceae</taxon>
        <taxon>Steroidobacter</taxon>
    </lineage>
</organism>
<dbReference type="InterPro" id="IPR000700">
    <property type="entry name" value="PAS-assoc_C"/>
</dbReference>
<dbReference type="SUPFAM" id="SSF55785">
    <property type="entry name" value="PYP-like sensor domain (PAS domain)"/>
    <property type="match status" value="1"/>
</dbReference>
<dbReference type="InterPro" id="IPR001610">
    <property type="entry name" value="PAC"/>
</dbReference>
<dbReference type="InterPro" id="IPR003594">
    <property type="entry name" value="HATPase_dom"/>
</dbReference>
<dbReference type="CDD" id="cd00130">
    <property type="entry name" value="PAS"/>
    <property type="match status" value="1"/>
</dbReference>
<feature type="domain" description="PAC" evidence="5">
    <location>
        <begin position="109"/>
        <end position="161"/>
    </location>
</feature>
<dbReference type="PANTHER" id="PTHR43065:SF50">
    <property type="entry name" value="HISTIDINE KINASE"/>
    <property type="match status" value="1"/>
</dbReference>
<dbReference type="SUPFAM" id="SSF55874">
    <property type="entry name" value="ATPase domain of HSP90 chaperone/DNA topoisomerase II/histidine kinase"/>
    <property type="match status" value="1"/>
</dbReference>
<dbReference type="Gene3D" id="1.10.287.130">
    <property type="match status" value="1"/>
</dbReference>
<dbReference type="SMART" id="SM00387">
    <property type="entry name" value="HATPase_c"/>
    <property type="match status" value="1"/>
</dbReference>
<reference evidence="7" key="1">
    <citation type="journal article" date="2019" name="Int. J. Syst. Evol. Microbiol.">
        <title>The Global Catalogue of Microorganisms (GCM) 10K type strain sequencing project: providing services to taxonomists for standard genome sequencing and annotation.</title>
        <authorList>
            <consortium name="The Broad Institute Genomics Platform"/>
            <consortium name="The Broad Institute Genome Sequencing Center for Infectious Disease"/>
            <person name="Wu L."/>
            <person name="Ma J."/>
        </authorList>
    </citation>
    <scope>NUCLEOTIDE SEQUENCE [LARGE SCALE GENOMIC DNA]</scope>
    <source>
        <strain evidence="7">CGMCC 1.10759</strain>
    </source>
</reference>
<keyword evidence="3" id="KW-0175">Coiled coil</keyword>
<dbReference type="RefSeq" id="WP_380596009.1">
    <property type="nucleotide sequence ID" value="NZ_JBHSDU010000003.1"/>
</dbReference>
<dbReference type="InterPro" id="IPR035965">
    <property type="entry name" value="PAS-like_dom_sf"/>
</dbReference>
<name>A0ABV8SQ12_9GAMM</name>
<dbReference type="InterPro" id="IPR036097">
    <property type="entry name" value="HisK_dim/P_sf"/>
</dbReference>
<dbReference type="SMART" id="SM00086">
    <property type="entry name" value="PAC"/>
    <property type="match status" value="1"/>
</dbReference>
<dbReference type="PROSITE" id="PS50113">
    <property type="entry name" value="PAC"/>
    <property type="match status" value="1"/>
</dbReference>
<evidence type="ECO:0000313" key="6">
    <source>
        <dbReference type="EMBL" id="MFC4308937.1"/>
    </source>
</evidence>
<evidence type="ECO:0000313" key="7">
    <source>
        <dbReference type="Proteomes" id="UP001595904"/>
    </source>
</evidence>
<dbReference type="Gene3D" id="3.30.450.20">
    <property type="entry name" value="PAS domain"/>
    <property type="match status" value="1"/>
</dbReference>
<evidence type="ECO:0000259" key="5">
    <source>
        <dbReference type="PROSITE" id="PS50113"/>
    </source>
</evidence>
<dbReference type="InterPro" id="IPR036890">
    <property type="entry name" value="HATPase_C_sf"/>
</dbReference>
<accession>A0ABV8SQ12</accession>
<keyword evidence="7" id="KW-1185">Reference proteome</keyword>
<evidence type="ECO:0000259" key="4">
    <source>
        <dbReference type="PROSITE" id="PS50109"/>
    </source>
</evidence>
<dbReference type="EMBL" id="JBHSDU010000003">
    <property type="protein sequence ID" value="MFC4308937.1"/>
    <property type="molecule type" value="Genomic_DNA"/>
</dbReference>
<keyword evidence="6" id="KW-0418">Kinase</keyword>
<keyword evidence="6" id="KW-0808">Transferase</keyword>
<dbReference type="NCBIfam" id="TIGR00229">
    <property type="entry name" value="sensory_box"/>
    <property type="match status" value="1"/>
</dbReference>
<dbReference type="Gene3D" id="3.30.565.10">
    <property type="entry name" value="Histidine kinase-like ATPase, C-terminal domain"/>
    <property type="match status" value="1"/>
</dbReference>
<proteinExistence type="predicted"/>
<feature type="domain" description="Histidine kinase" evidence="4">
    <location>
        <begin position="195"/>
        <end position="449"/>
    </location>
</feature>
<evidence type="ECO:0000256" key="3">
    <source>
        <dbReference type="SAM" id="Coils"/>
    </source>
</evidence>
<dbReference type="SUPFAM" id="SSF47384">
    <property type="entry name" value="Homodimeric domain of signal transducing histidine kinase"/>
    <property type="match status" value="1"/>
</dbReference>
<dbReference type="GO" id="GO:0016301">
    <property type="term" value="F:kinase activity"/>
    <property type="evidence" value="ECO:0007669"/>
    <property type="project" value="UniProtKB-KW"/>
</dbReference>
<dbReference type="PRINTS" id="PR00344">
    <property type="entry name" value="BCTRLSENSOR"/>
</dbReference>
<dbReference type="InterPro" id="IPR005467">
    <property type="entry name" value="His_kinase_dom"/>
</dbReference>
<protein>
    <recommendedName>
        <fullName evidence="2">histidine kinase</fullName>
        <ecNumber evidence="2">2.7.13.3</ecNumber>
    </recommendedName>
</protein>
<dbReference type="PANTHER" id="PTHR43065">
    <property type="entry name" value="SENSOR HISTIDINE KINASE"/>
    <property type="match status" value="1"/>
</dbReference>
<dbReference type="EC" id="2.7.13.3" evidence="2"/>
<dbReference type="InterPro" id="IPR004358">
    <property type="entry name" value="Sig_transdc_His_kin-like_C"/>
</dbReference>
<dbReference type="InterPro" id="IPR000014">
    <property type="entry name" value="PAS"/>
</dbReference>
<sequence length="455" mass="50163">MNAAQIDAMNSVESLAAELAAERKERLRIQEELALRDAALDAATTHMLIIDIRHGDDPIVYANRTVALAHGFSDPSAMIGIDARSLARDRFTAADRERLLREIEESGSARMELAIPRRDGSEFIVGFTTTPLRGADGKLTHILSVGADITARREYERQQEQLQQELLEQMRQRERMAIELRLAQKLESIGRLAAGLAHEINTPIQYVTDSVHFLRTSFEDLLSIYDVARDLLRRAAGSSEFEQAWHALEEREAQWDLEFMRSEIPRAFERTLEGAARVANIVRAMKEYAYPDAVEQRAADLNHALETTLTVARNEYRYAAAVQTELGPLPPVVCNVGELNQVFLNLIVNAAHAIADAGRDASSGLIRITTGLAGEAAFIEIADNGCGIPAENLERIFDPFFTTKEVGRGTGQGLSIARSIVVDKHAGHIDVTSVPGKGTCFRIRVPVRGRAGSSS</sequence>
<gene>
    <name evidence="6" type="ORF">ACFPN2_07570</name>
</gene>
<comment type="catalytic activity">
    <reaction evidence="1">
        <text>ATP + protein L-histidine = ADP + protein N-phospho-L-histidine.</text>
        <dbReference type="EC" id="2.7.13.3"/>
    </reaction>
</comment>
<evidence type="ECO:0000256" key="2">
    <source>
        <dbReference type="ARBA" id="ARBA00012438"/>
    </source>
</evidence>